<dbReference type="PANTHER" id="PTHR12092:SF16">
    <property type="entry name" value="PH DOMAIN-CONTAINING PROTEIN"/>
    <property type="match status" value="1"/>
</dbReference>
<dbReference type="Proteomes" id="UP000694888">
    <property type="component" value="Unplaced"/>
</dbReference>
<evidence type="ECO:0000256" key="3">
    <source>
        <dbReference type="ARBA" id="ARBA00022990"/>
    </source>
</evidence>
<feature type="domain" description="DEP" evidence="6">
    <location>
        <begin position="135"/>
        <end position="216"/>
    </location>
</feature>
<dbReference type="Pfam" id="PF00169">
    <property type="entry name" value="PH"/>
    <property type="match status" value="2"/>
</dbReference>
<sequence length="395" mass="43981">MNHALKEGYLLVQKLNKKWKARWFVLSEDQLSCHQKKNKSVIINSLPLYGCSIVCPCHDVSDLNTQGLLKIRLPDGEELFLQAGGSEDRDRWAHVLGAVIRSLSTSQEIIHDKMAFQDFRTQANVSEIIGAIQDPDAGVESASHLRGGVVFKNCFTGKSIVDWLLRWSLVRNRVSGAAMGQALMKLGHVQEVDLKDGTSGVSPKFSDGDKLYRFTSVNLGAKRNSFYDSTDSDSSSSDDEDDDDDCDKEEQRIKKGKTLKEAFLAKKRNLRKGWKVVKVIAKESPPCLQYHRATYASGIEDKFPSKFISLTSCKVMEIIKPPSNSSKGSNSEATAGDKESPRFRLVVRTKKGKNFTFQMKDELEKVEWLSVVSDLCRKSSQEENSGTGAKASASE</sequence>
<dbReference type="PROSITE" id="PS50003">
    <property type="entry name" value="PH_DOMAIN"/>
    <property type="match status" value="2"/>
</dbReference>
<dbReference type="Gene3D" id="2.30.29.30">
    <property type="entry name" value="Pleckstrin-homology domain (PH domain)/Phosphotyrosine-binding domain (PTB)"/>
    <property type="match status" value="2"/>
</dbReference>
<evidence type="ECO:0000313" key="7">
    <source>
        <dbReference type="Proteomes" id="UP000694888"/>
    </source>
</evidence>
<dbReference type="CDD" id="cd04371">
    <property type="entry name" value="DEP"/>
    <property type="match status" value="1"/>
</dbReference>
<feature type="domain" description="PH" evidence="5">
    <location>
        <begin position="3"/>
        <end position="101"/>
    </location>
</feature>
<dbReference type="InterPro" id="IPR036390">
    <property type="entry name" value="WH_DNA-bd_sf"/>
</dbReference>
<keyword evidence="1" id="KW-0597">Phosphoprotein</keyword>
<dbReference type="PANTHER" id="PTHR12092">
    <property type="entry name" value="PLECKSTRIN"/>
    <property type="match status" value="1"/>
</dbReference>
<keyword evidence="2" id="KW-0677">Repeat</keyword>
<feature type="compositionally biased region" description="Acidic residues" evidence="4">
    <location>
        <begin position="236"/>
        <end position="248"/>
    </location>
</feature>
<reference evidence="8" key="1">
    <citation type="submission" date="2025-08" db="UniProtKB">
        <authorList>
            <consortium name="RefSeq"/>
        </authorList>
    </citation>
    <scope>IDENTIFICATION</scope>
</reference>
<feature type="domain" description="PH" evidence="5">
    <location>
        <begin position="257"/>
        <end position="377"/>
    </location>
</feature>
<evidence type="ECO:0000256" key="2">
    <source>
        <dbReference type="ARBA" id="ARBA00022737"/>
    </source>
</evidence>
<organism evidence="7 8">
    <name type="scientific">Aplysia californica</name>
    <name type="common">California sea hare</name>
    <dbReference type="NCBI Taxonomy" id="6500"/>
    <lineage>
        <taxon>Eukaryota</taxon>
        <taxon>Metazoa</taxon>
        <taxon>Spiralia</taxon>
        <taxon>Lophotrochozoa</taxon>
        <taxon>Mollusca</taxon>
        <taxon>Gastropoda</taxon>
        <taxon>Heterobranchia</taxon>
        <taxon>Euthyneura</taxon>
        <taxon>Tectipleura</taxon>
        <taxon>Aplysiida</taxon>
        <taxon>Aplysioidea</taxon>
        <taxon>Aplysiidae</taxon>
        <taxon>Aplysia</taxon>
    </lineage>
</organism>
<dbReference type="SUPFAM" id="SSF50729">
    <property type="entry name" value="PH domain-like"/>
    <property type="match status" value="2"/>
</dbReference>
<dbReference type="Pfam" id="PF00610">
    <property type="entry name" value="DEP"/>
    <property type="match status" value="1"/>
</dbReference>
<protein>
    <submittedName>
        <fullName evidence="8">Pleckstrin</fullName>
    </submittedName>
</protein>
<dbReference type="InterPro" id="IPR036388">
    <property type="entry name" value="WH-like_DNA-bd_sf"/>
</dbReference>
<dbReference type="GeneID" id="101849695"/>
<proteinExistence type="predicted"/>
<evidence type="ECO:0000259" key="6">
    <source>
        <dbReference type="PROSITE" id="PS50186"/>
    </source>
</evidence>
<dbReference type="PROSITE" id="PS50186">
    <property type="entry name" value="DEP"/>
    <property type="match status" value="1"/>
</dbReference>
<dbReference type="RefSeq" id="XP_005098889.1">
    <property type="nucleotide sequence ID" value="XM_005098832.3"/>
</dbReference>
<evidence type="ECO:0000313" key="8">
    <source>
        <dbReference type="RefSeq" id="XP_005098889.1"/>
    </source>
</evidence>
<feature type="compositionally biased region" description="Low complexity" evidence="4">
    <location>
        <begin position="320"/>
        <end position="331"/>
    </location>
</feature>
<dbReference type="SMART" id="SM00049">
    <property type="entry name" value="DEP"/>
    <property type="match status" value="1"/>
</dbReference>
<evidence type="ECO:0000256" key="1">
    <source>
        <dbReference type="ARBA" id="ARBA00022553"/>
    </source>
</evidence>
<dbReference type="SUPFAM" id="SSF46785">
    <property type="entry name" value="Winged helix' DNA-binding domain"/>
    <property type="match status" value="1"/>
</dbReference>
<evidence type="ECO:0000259" key="5">
    <source>
        <dbReference type="PROSITE" id="PS50003"/>
    </source>
</evidence>
<keyword evidence="3" id="KW-0007">Acetylation</keyword>
<dbReference type="InterPro" id="IPR011993">
    <property type="entry name" value="PH-like_dom_sf"/>
</dbReference>
<dbReference type="InterPro" id="IPR037370">
    <property type="entry name" value="Pleckstrin"/>
</dbReference>
<dbReference type="SMART" id="SM00233">
    <property type="entry name" value="PH"/>
    <property type="match status" value="2"/>
</dbReference>
<feature type="region of interest" description="Disordered" evidence="4">
    <location>
        <begin position="320"/>
        <end position="341"/>
    </location>
</feature>
<gene>
    <name evidence="8" type="primary">LOC101849695</name>
</gene>
<name>A0ABM0JQ28_APLCA</name>
<feature type="region of interest" description="Disordered" evidence="4">
    <location>
        <begin position="227"/>
        <end position="251"/>
    </location>
</feature>
<keyword evidence="7" id="KW-1185">Reference proteome</keyword>
<evidence type="ECO:0000256" key="4">
    <source>
        <dbReference type="SAM" id="MobiDB-lite"/>
    </source>
</evidence>
<dbReference type="InterPro" id="IPR001849">
    <property type="entry name" value="PH_domain"/>
</dbReference>
<dbReference type="InterPro" id="IPR000591">
    <property type="entry name" value="DEP_dom"/>
</dbReference>
<dbReference type="Gene3D" id="1.10.10.10">
    <property type="entry name" value="Winged helix-like DNA-binding domain superfamily/Winged helix DNA-binding domain"/>
    <property type="match status" value="1"/>
</dbReference>
<accession>A0ABM0JQ28</accession>